<evidence type="ECO:0000313" key="2">
    <source>
        <dbReference type="EMBL" id="CEK56481.1"/>
    </source>
</evidence>
<evidence type="ECO:0000256" key="1">
    <source>
        <dbReference type="SAM" id="MobiDB-lite"/>
    </source>
</evidence>
<dbReference type="EMBL" id="HACG01009616">
    <property type="protein sequence ID" value="CEK56481.1"/>
    <property type="molecule type" value="Transcribed_RNA"/>
</dbReference>
<gene>
    <name evidence="2" type="primary">ORF27745</name>
</gene>
<feature type="compositionally biased region" description="Basic and acidic residues" evidence="1">
    <location>
        <begin position="43"/>
        <end position="56"/>
    </location>
</feature>
<feature type="compositionally biased region" description="Basic residues" evidence="1">
    <location>
        <begin position="57"/>
        <end position="67"/>
    </location>
</feature>
<accession>A0A0B6YL35</accession>
<protein>
    <submittedName>
        <fullName evidence="2">Uncharacterized protein</fullName>
    </submittedName>
</protein>
<dbReference type="AlphaFoldDB" id="A0A0B6YL35"/>
<reference evidence="2" key="1">
    <citation type="submission" date="2014-12" db="EMBL/GenBank/DDBJ databases">
        <title>Insight into the proteome of Arion vulgaris.</title>
        <authorList>
            <person name="Aradska J."/>
            <person name="Bulat T."/>
            <person name="Smidak R."/>
            <person name="Sarate P."/>
            <person name="Gangsoo J."/>
            <person name="Sialana F."/>
            <person name="Bilban M."/>
            <person name="Lubec G."/>
        </authorList>
    </citation>
    <scope>NUCLEOTIDE SEQUENCE</scope>
    <source>
        <tissue evidence="2">Skin</tissue>
    </source>
</reference>
<feature type="non-terminal residue" evidence="2">
    <location>
        <position position="1"/>
    </location>
</feature>
<proteinExistence type="predicted"/>
<organism evidence="2">
    <name type="scientific">Arion vulgaris</name>
    <dbReference type="NCBI Taxonomy" id="1028688"/>
    <lineage>
        <taxon>Eukaryota</taxon>
        <taxon>Metazoa</taxon>
        <taxon>Spiralia</taxon>
        <taxon>Lophotrochozoa</taxon>
        <taxon>Mollusca</taxon>
        <taxon>Gastropoda</taxon>
        <taxon>Heterobranchia</taxon>
        <taxon>Euthyneura</taxon>
        <taxon>Panpulmonata</taxon>
        <taxon>Eupulmonata</taxon>
        <taxon>Stylommatophora</taxon>
        <taxon>Helicina</taxon>
        <taxon>Arionoidea</taxon>
        <taxon>Arionidae</taxon>
        <taxon>Arion</taxon>
    </lineage>
</organism>
<feature type="non-terminal residue" evidence="2">
    <location>
        <position position="79"/>
    </location>
</feature>
<sequence length="79" mass="8607">QCSSSWRESKKFDKPAPVSISSPGPEEEVDKGKKGKSHNNVSKNEKGKEISPEPKRRTPSVRSRKTLNGKISVGTSVEG</sequence>
<name>A0A0B6YL35_9EUPU</name>
<feature type="region of interest" description="Disordered" evidence="1">
    <location>
        <begin position="1"/>
        <end position="79"/>
    </location>
</feature>